<keyword evidence="3 7" id="KW-0479">Metal-binding</keyword>
<dbReference type="InterPro" id="IPR017972">
    <property type="entry name" value="Cyt_P450_CS"/>
</dbReference>
<proteinExistence type="inferred from homology"/>
<dbReference type="InterPro" id="IPR036396">
    <property type="entry name" value="Cyt_P450_sf"/>
</dbReference>
<organism evidence="9 10">
    <name type="scientific">Mesorhabditis spiculigera</name>
    <dbReference type="NCBI Taxonomy" id="96644"/>
    <lineage>
        <taxon>Eukaryota</taxon>
        <taxon>Metazoa</taxon>
        <taxon>Ecdysozoa</taxon>
        <taxon>Nematoda</taxon>
        <taxon>Chromadorea</taxon>
        <taxon>Rhabditida</taxon>
        <taxon>Rhabditina</taxon>
        <taxon>Rhabditomorpha</taxon>
        <taxon>Rhabditoidea</taxon>
        <taxon>Rhabditidae</taxon>
        <taxon>Mesorhabditinae</taxon>
        <taxon>Mesorhabditis</taxon>
    </lineage>
</organism>
<dbReference type="Pfam" id="PF00067">
    <property type="entry name" value="p450"/>
    <property type="match status" value="1"/>
</dbReference>
<dbReference type="PANTHER" id="PTHR24284:SF1">
    <property type="entry name" value="CYTOCHROME P450 FAMILY"/>
    <property type="match status" value="1"/>
</dbReference>
<dbReference type="GO" id="GO:0005506">
    <property type="term" value="F:iron ion binding"/>
    <property type="evidence" value="ECO:0007669"/>
    <property type="project" value="InterPro"/>
</dbReference>
<keyword evidence="7 8" id="KW-0349">Heme</keyword>
<dbReference type="PANTHER" id="PTHR24284">
    <property type="entry name" value="CYTOCHROME P450 FAMILY"/>
    <property type="match status" value="1"/>
</dbReference>
<dbReference type="Proteomes" id="UP001177023">
    <property type="component" value="Unassembled WGS sequence"/>
</dbReference>
<keyword evidence="6 8" id="KW-0503">Monooxygenase</keyword>
<evidence type="ECO:0000313" key="9">
    <source>
        <dbReference type="EMBL" id="CAJ0582952.1"/>
    </source>
</evidence>
<evidence type="ECO:0000256" key="7">
    <source>
        <dbReference type="PIRSR" id="PIRSR602401-1"/>
    </source>
</evidence>
<comment type="cofactor">
    <cofactor evidence="1 7">
        <name>heme</name>
        <dbReference type="ChEBI" id="CHEBI:30413"/>
    </cofactor>
</comment>
<dbReference type="PROSITE" id="PS00086">
    <property type="entry name" value="CYTOCHROME_P450"/>
    <property type="match status" value="1"/>
</dbReference>
<dbReference type="CDD" id="cd20617">
    <property type="entry name" value="CYP1_2-like"/>
    <property type="match status" value="1"/>
</dbReference>
<dbReference type="Gene3D" id="1.10.630.10">
    <property type="entry name" value="Cytochrome P450"/>
    <property type="match status" value="1"/>
</dbReference>
<dbReference type="SUPFAM" id="SSF48264">
    <property type="entry name" value="Cytochrome P450"/>
    <property type="match status" value="1"/>
</dbReference>
<dbReference type="FunFam" id="1.10.630.10:FF:000036">
    <property type="entry name" value="CYtochrome P450 family"/>
    <property type="match status" value="1"/>
</dbReference>
<evidence type="ECO:0000256" key="1">
    <source>
        <dbReference type="ARBA" id="ARBA00001971"/>
    </source>
</evidence>
<reference evidence="9" key="1">
    <citation type="submission" date="2023-06" db="EMBL/GenBank/DDBJ databases">
        <authorList>
            <person name="Delattre M."/>
        </authorList>
    </citation>
    <scope>NUCLEOTIDE SEQUENCE</scope>
    <source>
        <strain evidence="9">AF72</strain>
    </source>
</reference>
<comment type="similarity">
    <text evidence="2 8">Belongs to the cytochrome P450 family.</text>
</comment>
<dbReference type="GO" id="GO:0020037">
    <property type="term" value="F:heme binding"/>
    <property type="evidence" value="ECO:0007669"/>
    <property type="project" value="InterPro"/>
</dbReference>
<evidence type="ECO:0000256" key="3">
    <source>
        <dbReference type="ARBA" id="ARBA00022723"/>
    </source>
</evidence>
<dbReference type="InterPro" id="IPR001128">
    <property type="entry name" value="Cyt_P450"/>
</dbReference>
<dbReference type="EMBL" id="CATQJA010002665">
    <property type="protein sequence ID" value="CAJ0582952.1"/>
    <property type="molecule type" value="Genomic_DNA"/>
</dbReference>
<keyword evidence="4 8" id="KW-0560">Oxidoreductase</keyword>
<dbReference type="PRINTS" id="PR00463">
    <property type="entry name" value="EP450I"/>
</dbReference>
<dbReference type="AlphaFoldDB" id="A0AA36D8U9"/>
<dbReference type="GO" id="GO:0004497">
    <property type="term" value="F:monooxygenase activity"/>
    <property type="evidence" value="ECO:0007669"/>
    <property type="project" value="UniProtKB-KW"/>
</dbReference>
<evidence type="ECO:0000256" key="8">
    <source>
        <dbReference type="RuleBase" id="RU000461"/>
    </source>
</evidence>
<evidence type="ECO:0000256" key="5">
    <source>
        <dbReference type="ARBA" id="ARBA00023004"/>
    </source>
</evidence>
<feature type="non-terminal residue" evidence="9">
    <location>
        <position position="1"/>
    </location>
</feature>
<accession>A0AA36D8U9</accession>
<dbReference type="PRINTS" id="PR00385">
    <property type="entry name" value="P450"/>
</dbReference>
<protein>
    <recommendedName>
        <fullName evidence="11">Cytochrome P450</fullName>
    </recommendedName>
</protein>
<gene>
    <name evidence="9" type="ORF">MSPICULIGERA_LOCUS21077</name>
</gene>
<comment type="caution">
    <text evidence="9">The sequence shown here is derived from an EMBL/GenBank/DDBJ whole genome shotgun (WGS) entry which is preliminary data.</text>
</comment>
<sequence length="499" mass="56921">MFAFTVLFLLAVTYYLLSYYKNVKRYPKGPTPWPLVGNALQIDAGEINKSLVEIAKIHGPIFTIFIPRPLVIIMDYELIKQAFTTKGEEFAGRSGMFPDILFQSTKNGGVIFSEGNMWRENRRVSIQILRDFGMGRNLMEELVKDCFLDMDAYLRGLPNKNKGVNMRVPIQFFIANIIHHTIFGTKYRFDDDSVLMGLADSIVETFEVVRGSKWTFLAGTYPWIADLPIIGDYAYHRHFRHLQPFKDYCRAQLKASLRDYHLDQEPTCFTHAYYQRMQNNETVKGELEEQALNVVTDFFLAGMETTTTTLRWAILYMAAYPDVQEKCRQEIWASFGGEKIPGYSDKAALPYTNATVLEVQRCANIVPLNVFHKTTCNTSIAGNDIPVGTLVIGQIHHVHNTDPAFVEPEEFRPERFLLQDGKTTNKEAVERLSPFSIGKRQCAGEGLARVEMFIGLAGLLQRFKFTPINGEKIDLTPTPAMVLQPKPYQFVVEEIHTMS</sequence>
<dbReference type="InterPro" id="IPR002401">
    <property type="entry name" value="Cyt_P450_E_grp-I"/>
</dbReference>
<evidence type="ECO:0000256" key="2">
    <source>
        <dbReference type="ARBA" id="ARBA00010617"/>
    </source>
</evidence>
<evidence type="ECO:0000313" key="10">
    <source>
        <dbReference type="Proteomes" id="UP001177023"/>
    </source>
</evidence>
<evidence type="ECO:0000256" key="6">
    <source>
        <dbReference type="ARBA" id="ARBA00023033"/>
    </source>
</evidence>
<name>A0AA36D8U9_9BILA</name>
<evidence type="ECO:0000256" key="4">
    <source>
        <dbReference type="ARBA" id="ARBA00023002"/>
    </source>
</evidence>
<evidence type="ECO:0008006" key="11">
    <source>
        <dbReference type="Google" id="ProtNLM"/>
    </source>
</evidence>
<keyword evidence="10" id="KW-1185">Reference proteome</keyword>
<keyword evidence="5 7" id="KW-0408">Iron</keyword>
<feature type="binding site" description="axial binding residue" evidence="7">
    <location>
        <position position="442"/>
    </location>
    <ligand>
        <name>heme</name>
        <dbReference type="ChEBI" id="CHEBI:30413"/>
    </ligand>
    <ligandPart>
        <name>Fe</name>
        <dbReference type="ChEBI" id="CHEBI:18248"/>
    </ligandPart>
</feature>
<dbReference type="GO" id="GO:0016705">
    <property type="term" value="F:oxidoreductase activity, acting on paired donors, with incorporation or reduction of molecular oxygen"/>
    <property type="evidence" value="ECO:0007669"/>
    <property type="project" value="InterPro"/>
</dbReference>